<sequence>MRAIKIHITFFLTILASAPLLAQLTPFAIINDSDGYTNIRYGKNKKIVDKLHSNQVFAIRSIVDDDGWQDWFWIDYPDYAQRKKPFERFVNKTKDGMIHKSRMKALPDLPQWKKSLEDSTLVCTRGLDRITIRYGKFIKKNHTYQKVGQDLIVKIDGSEPWGIDGVLHDNTTEIKSITIEINKQKYELPQEAIKNMLRPTPF</sequence>
<gene>
    <name evidence="2" type="ORF">OMO38_00570</name>
</gene>
<keyword evidence="3" id="KW-1185">Reference proteome</keyword>
<dbReference type="RefSeq" id="WP_264748305.1">
    <property type="nucleotide sequence ID" value="NZ_JAPDHW010000001.1"/>
</dbReference>
<proteinExistence type="predicted"/>
<reference evidence="2" key="1">
    <citation type="submission" date="2022-10" db="EMBL/GenBank/DDBJ databases">
        <title>Chryseobacterium babae sp. nov. isolated from the gut of the beetle Oryctes rhinoceros, and Chryseobacterium kimseyorum sp. nov., isolated from a stick insect rearing cage.</title>
        <authorList>
            <person name="Shelomi M."/>
            <person name="Han C.-J."/>
            <person name="Chen W.-M."/>
            <person name="Chen H.-K."/>
            <person name="Liaw S.-J."/>
            <person name="Muhle E."/>
            <person name="Clermont D."/>
        </authorList>
    </citation>
    <scope>NUCLEOTIDE SEQUENCE</scope>
    <source>
        <strain evidence="2">09-1422</strain>
    </source>
</reference>
<accession>A0ABT3HT83</accession>
<evidence type="ECO:0000313" key="2">
    <source>
        <dbReference type="EMBL" id="MCW3167007.1"/>
    </source>
</evidence>
<evidence type="ECO:0000313" key="3">
    <source>
        <dbReference type="Proteomes" id="UP001163731"/>
    </source>
</evidence>
<dbReference type="Proteomes" id="UP001163731">
    <property type="component" value="Unassembled WGS sequence"/>
</dbReference>
<comment type="caution">
    <text evidence="2">The sequence shown here is derived from an EMBL/GenBank/DDBJ whole genome shotgun (WGS) entry which is preliminary data.</text>
</comment>
<feature type="signal peptide" evidence="1">
    <location>
        <begin position="1"/>
        <end position="22"/>
    </location>
</feature>
<name>A0ABT3HT83_9FLAO</name>
<feature type="chain" id="PRO_5045839641" evidence="1">
    <location>
        <begin position="23"/>
        <end position="202"/>
    </location>
</feature>
<keyword evidence="1" id="KW-0732">Signal</keyword>
<organism evidence="2 3">
    <name type="scientific">Chryseobacterium kimseyorum</name>
    <dbReference type="NCBI Taxonomy" id="2984028"/>
    <lineage>
        <taxon>Bacteria</taxon>
        <taxon>Pseudomonadati</taxon>
        <taxon>Bacteroidota</taxon>
        <taxon>Flavobacteriia</taxon>
        <taxon>Flavobacteriales</taxon>
        <taxon>Weeksellaceae</taxon>
        <taxon>Chryseobacterium group</taxon>
        <taxon>Chryseobacterium</taxon>
    </lineage>
</organism>
<dbReference type="EMBL" id="JAPDHW010000001">
    <property type="protein sequence ID" value="MCW3167007.1"/>
    <property type="molecule type" value="Genomic_DNA"/>
</dbReference>
<protein>
    <submittedName>
        <fullName evidence="2">Uncharacterized protein</fullName>
    </submittedName>
</protein>
<evidence type="ECO:0000256" key="1">
    <source>
        <dbReference type="SAM" id="SignalP"/>
    </source>
</evidence>